<dbReference type="AlphaFoldDB" id="A0A2J6SF50"/>
<feature type="domain" description="Starter acyltransferase (SAT)" evidence="1">
    <location>
        <begin position="13"/>
        <end position="244"/>
    </location>
</feature>
<evidence type="ECO:0000259" key="1">
    <source>
        <dbReference type="Pfam" id="PF16073"/>
    </source>
</evidence>
<dbReference type="EMBL" id="KZ613921">
    <property type="protein sequence ID" value="PMD49374.1"/>
    <property type="molecule type" value="Genomic_DNA"/>
</dbReference>
<protein>
    <recommendedName>
        <fullName evidence="1">Starter acyltransferase (SAT) domain-containing protein</fullName>
    </recommendedName>
</protein>
<sequence>MFLQEISNVQRVLVFGDSTIENKLPVIRALWKASESSLLLKTFLQQAIEIIQEETQKLASQEGSLFLHCINVLEIAEIYAEAEEPDEIIASVLALVARFGALVLDNEHNDGSRQSTGPIQIAGFCTGLLAGAVAACAKDIITIFDLTCEVLAISFRLVIALVRRSKAIEPEPGLWATTFIRVSRQELEMQLEDYNLYHNLPREKQAYIGVTSQLWNTVFAPPSVIQHMSESCPIFSQMSQVSTTAAMAVHASHLSLPDIDWIIGSLPGLNTPVLPDRSIISTSTGKPFLAATLQELLESIIADISMNLLDIDSTVQGICLQLDMARPVVISAMGPSPNIPALTRELANGGFKSKTLAVISGDRPRRLLPQARSRP</sequence>
<dbReference type="InterPro" id="IPR032088">
    <property type="entry name" value="SAT"/>
</dbReference>
<dbReference type="OrthoDB" id="4216896at2759"/>
<proteinExistence type="predicted"/>
<dbReference type="STRING" id="1095630.A0A2J6SF50"/>
<dbReference type="Gene3D" id="3.40.366.10">
    <property type="entry name" value="Malonyl-Coenzyme A Acyl Carrier Protein, domain 2"/>
    <property type="match status" value="1"/>
</dbReference>
<dbReference type="RefSeq" id="XP_024726278.1">
    <property type="nucleotide sequence ID" value="XM_024887699.1"/>
</dbReference>
<reference evidence="2 3" key="1">
    <citation type="submission" date="2016-04" db="EMBL/GenBank/DDBJ databases">
        <title>A degradative enzymes factory behind the ericoid mycorrhizal symbiosis.</title>
        <authorList>
            <consortium name="DOE Joint Genome Institute"/>
            <person name="Martino E."/>
            <person name="Morin E."/>
            <person name="Grelet G."/>
            <person name="Kuo A."/>
            <person name="Kohler A."/>
            <person name="Daghino S."/>
            <person name="Barry K."/>
            <person name="Choi C."/>
            <person name="Cichocki N."/>
            <person name="Clum A."/>
            <person name="Copeland A."/>
            <person name="Hainaut M."/>
            <person name="Haridas S."/>
            <person name="Labutti K."/>
            <person name="Lindquist E."/>
            <person name="Lipzen A."/>
            <person name="Khouja H.-R."/>
            <person name="Murat C."/>
            <person name="Ohm R."/>
            <person name="Olson A."/>
            <person name="Spatafora J."/>
            <person name="Veneault-Fourrey C."/>
            <person name="Henrissat B."/>
            <person name="Grigoriev I."/>
            <person name="Martin F."/>
            <person name="Perotto S."/>
        </authorList>
    </citation>
    <scope>NUCLEOTIDE SEQUENCE [LARGE SCALE GENOMIC DNA]</scope>
    <source>
        <strain evidence="2 3">E</strain>
    </source>
</reference>
<name>A0A2J6SF50_9HELO</name>
<dbReference type="Proteomes" id="UP000235371">
    <property type="component" value="Unassembled WGS sequence"/>
</dbReference>
<dbReference type="GO" id="GO:0016740">
    <property type="term" value="F:transferase activity"/>
    <property type="evidence" value="ECO:0007669"/>
    <property type="project" value="InterPro"/>
</dbReference>
<organism evidence="2 3">
    <name type="scientific">Hyaloscypha bicolor E</name>
    <dbReference type="NCBI Taxonomy" id="1095630"/>
    <lineage>
        <taxon>Eukaryota</taxon>
        <taxon>Fungi</taxon>
        <taxon>Dikarya</taxon>
        <taxon>Ascomycota</taxon>
        <taxon>Pezizomycotina</taxon>
        <taxon>Leotiomycetes</taxon>
        <taxon>Helotiales</taxon>
        <taxon>Hyaloscyphaceae</taxon>
        <taxon>Hyaloscypha</taxon>
        <taxon>Hyaloscypha bicolor</taxon>
    </lineage>
</organism>
<evidence type="ECO:0000313" key="2">
    <source>
        <dbReference type="EMBL" id="PMD49374.1"/>
    </source>
</evidence>
<dbReference type="GeneID" id="36595775"/>
<dbReference type="Pfam" id="PF16073">
    <property type="entry name" value="SAT"/>
    <property type="match status" value="1"/>
</dbReference>
<gene>
    <name evidence="2" type="ORF">K444DRAFT_671003</name>
</gene>
<dbReference type="InParanoid" id="A0A2J6SF50"/>
<dbReference type="InterPro" id="IPR001227">
    <property type="entry name" value="Ac_transferase_dom_sf"/>
</dbReference>
<evidence type="ECO:0000313" key="3">
    <source>
        <dbReference type="Proteomes" id="UP000235371"/>
    </source>
</evidence>
<keyword evidence="3" id="KW-1185">Reference proteome</keyword>
<accession>A0A2J6SF50</accession>